<dbReference type="Proteomes" id="UP000429607">
    <property type="component" value="Unassembled WGS sequence"/>
</dbReference>
<proteinExistence type="predicted"/>
<evidence type="ECO:0000313" key="2">
    <source>
        <dbReference type="EMBL" id="KAE9047345.1"/>
    </source>
</evidence>
<name>A0A6A3NPN0_9STRA</name>
<evidence type="ECO:0000313" key="3">
    <source>
        <dbReference type="EMBL" id="KAE9352215.1"/>
    </source>
</evidence>
<feature type="region of interest" description="Disordered" evidence="1">
    <location>
        <begin position="1"/>
        <end position="21"/>
    </location>
</feature>
<protein>
    <submittedName>
        <fullName evidence="2">Uncharacterized protein</fullName>
    </submittedName>
</protein>
<dbReference type="EMBL" id="QXFV01000169">
    <property type="protein sequence ID" value="KAE9047345.1"/>
    <property type="molecule type" value="Genomic_DNA"/>
</dbReference>
<gene>
    <name evidence="2" type="ORF">PR001_g4227</name>
    <name evidence="3" type="ORF">PR003_g4485</name>
</gene>
<dbReference type="AlphaFoldDB" id="A0A6A3NPN0"/>
<comment type="caution">
    <text evidence="2">The sequence shown here is derived from an EMBL/GenBank/DDBJ whole genome shotgun (WGS) entry which is preliminary data.</text>
</comment>
<sequence length="301" mass="33709">MISIASRPARNPAKRTSMDPALRGKTIRLEAPYELPDEWAGPVYATLGRETKVLAATDSGPFVAENDGVRRPAWQAKLIIMHHDQRREDLSSALQEHVDVDYWVPHWRLTAPTRDLTDELALLSVFRFTRLSEFYVAAPRCDTKFTRRVSDVFVYGQVLTYQAPPRLSLVDDIDVLLEPGFGYTYMVALRRRADEPRQVVSIPLDDVRTHHVSCLEFKLGYLEGLPAPAEPPSFERTWSALSLAGVSDTHELSSRLASAFPSPGRGGPPTVDLDSRAVVYVTPRVEKAPRLRPHHYASAVA</sequence>
<evidence type="ECO:0000313" key="4">
    <source>
        <dbReference type="Proteomes" id="UP000429607"/>
    </source>
</evidence>
<dbReference type="Proteomes" id="UP000434957">
    <property type="component" value="Unassembled WGS sequence"/>
</dbReference>
<keyword evidence="5" id="KW-1185">Reference proteome</keyword>
<reference evidence="2 4" key="1">
    <citation type="submission" date="2018-09" db="EMBL/GenBank/DDBJ databases">
        <title>Genomic investigation of the strawberry pathogen Phytophthora fragariae indicates pathogenicity is determined by transcriptional variation in three key races.</title>
        <authorList>
            <person name="Adams T.M."/>
            <person name="Armitage A.D."/>
            <person name="Sobczyk M.K."/>
            <person name="Bates H.J."/>
            <person name="Dunwell J.M."/>
            <person name="Nellist C.F."/>
            <person name="Harrison R.J."/>
        </authorList>
    </citation>
    <scope>NUCLEOTIDE SEQUENCE [LARGE SCALE GENOMIC DNA]</scope>
    <source>
        <strain evidence="2 4">SCRP249</strain>
        <strain evidence="3 5">SCRP333</strain>
    </source>
</reference>
<dbReference type="EMBL" id="QXFT01000171">
    <property type="protein sequence ID" value="KAE9352215.1"/>
    <property type="molecule type" value="Genomic_DNA"/>
</dbReference>
<accession>A0A6A3NPN0</accession>
<evidence type="ECO:0000313" key="5">
    <source>
        <dbReference type="Proteomes" id="UP000434957"/>
    </source>
</evidence>
<evidence type="ECO:0000256" key="1">
    <source>
        <dbReference type="SAM" id="MobiDB-lite"/>
    </source>
</evidence>
<organism evidence="2 4">
    <name type="scientific">Phytophthora rubi</name>
    <dbReference type="NCBI Taxonomy" id="129364"/>
    <lineage>
        <taxon>Eukaryota</taxon>
        <taxon>Sar</taxon>
        <taxon>Stramenopiles</taxon>
        <taxon>Oomycota</taxon>
        <taxon>Peronosporomycetes</taxon>
        <taxon>Peronosporales</taxon>
        <taxon>Peronosporaceae</taxon>
        <taxon>Phytophthora</taxon>
    </lineage>
</organism>